<dbReference type="EMBL" id="CP031165">
    <property type="protein sequence ID" value="AXV05853.1"/>
    <property type="molecule type" value="Genomic_DNA"/>
</dbReference>
<dbReference type="GO" id="GO:0004674">
    <property type="term" value="F:protein serine/threonine kinase activity"/>
    <property type="evidence" value="ECO:0007669"/>
    <property type="project" value="UniProtKB-KW"/>
</dbReference>
<feature type="compositionally biased region" description="Basic and acidic residues" evidence="1">
    <location>
        <begin position="306"/>
        <end position="315"/>
    </location>
</feature>
<dbReference type="RefSeq" id="WP_164709979.1">
    <property type="nucleotide sequence ID" value="NZ_CP031165.1"/>
</dbReference>
<evidence type="ECO:0000313" key="3">
    <source>
        <dbReference type="Proteomes" id="UP000264006"/>
    </source>
</evidence>
<feature type="region of interest" description="Disordered" evidence="1">
    <location>
        <begin position="301"/>
        <end position="336"/>
    </location>
</feature>
<dbReference type="InterPro" id="IPR008266">
    <property type="entry name" value="Tyr_kinase_AS"/>
</dbReference>
<dbReference type="InterPro" id="IPR011009">
    <property type="entry name" value="Kinase-like_dom_sf"/>
</dbReference>
<dbReference type="KEGG" id="euz:DVS28_a1153"/>
<gene>
    <name evidence="2" type="ORF">DVS28_a1153</name>
</gene>
<proteinExistence type="predicted"/>
<evidence type="ECO:0000313" key="2">
    <source>
        <dbReference type="EMBL" id="AXV05853.1"/>
    </source>
</evidence>
<dbReference type="Proteomes" id="UP000264006">
    <property type="component" value="Chromosome"/>
</dbReference>
<keyword evidence="2" id="KW-0723">Serine/threonine-protein kinase</keyword>
<organism evidence="2 3">
    <name type="scientific">Euzebya pacifica</name>
    <dbReference type="NCBI Taxonomy" id="1608957"/>
    <lineage>
        <taxon>Bacteria</taxon>
        <taxon>Bacillati</taxon>
        <taxon>Actinomycetota</taxon>
        <taxon>Nitriliruptoria</taxon>
        <taxon>Euzebyales</taxon>
    </lineage>
</organism>
<dbReference type="AlphaFoldDB" id="A0A346XUF6"/>
<keyword evidence="2" id="KW-0418">Kinase</keyword>
<keyword evidence="3" id="KW-1185">Reference proteome</keyword>
<accession>A0A346XUF6</accession>
<dbReference type="PROSITE" id="PS00109">
    <property type="entry name" value="PROTEIN_KINASE_TYR"/>
    <property type="match status" value="1"/>
</dbReference>
<dbReference type="SUPFAM" id="SSF56112">
    <property type="entry name" value="Protein kinase-like (PK-like)"/>
    <property type="match status" value="2"/>
</dbReference>
<reference evidence="2 3" key="1">
    <citation type="submission" date="2018-09" db="EMBL/GenBank/DDBJ databases">
        <title>Complete genome sequence of Euzebya sp. DY32-46 isolated from seawater of Pacific Ocean.</title>
        <authorList>
            <person name="Xu L."/>
            <person name="Wu Y.-H."/>
            <person name="Xu X.-W."/>
        </authorList>
    </citation>
    <scope>NUCLEOTIDE SEQUENCE [LARGE SCALE GENOMIC DNA]</scope>
    <source>
        <strain evidence="2 3">DY32-46</strain>
    </source>
</reference>
<feature type="compositionally biased region" description="Basic residues" evidence="1">
    <location>
        <begin position="323"/>
        <end position="336"/>
    </location>
</feature>
<sequence length="336" mass="35981">MTSTTTPRTLRLRDLVLTDEIGDGGEGTVHDIQATRGVPAGAVLKRYQRNLSPARVDQLDALVALRAQLRLGMAPYAWPEATVLEDGLLVGVLMPRAPDPFWVEVTLRSGGRQQRLREVQYLLFPAEKLARLGIAFATLPERLELLAALAAAVGRLHDLGLVYGDLSARNVLYATDGPIGVFLLDCDGIVEEGARYVVDSPDWTDPAAPEVAMRATDVHKLGLLAARVLAVDPTTRTLPGGGGTPAVLRDVLSAALDPSPSARPDIFELQQALGRCAPGPADSGADLPRWALRPPAGELVLLSIPEPRRPEEDGGGRGSRSGRFGRRGVRSRRGRS</sequence>
<protein>
    <submittedName>
        <fullName evidence="2">Mn2+-dependent serine/threonine protein kinase</fullName>
    </submittedName>
</protein>
<keyword evidence="2" id="KW-0808">Transferase</keyword>
<dbReference type="Gene3D" id="1.10.510.10">
    <property type="entry name" value="Transferase(Phosphotransferase) domain 1"/>
    <property type="match status" value="1"/>
</dbReference>
<name>A0A346XUF6_9ACTN</name>
<evidence type="ECO:0000256" key="1">
    <source>
        <dbReference type="SAM" id="MobiDB-lite"/>
    </source>
</evidence>